<reference evidence="9 10" key="1">
    <citation type="submission" date="2015-10" db="EMBL/GenBank/DDBJ databases">
        <title>Draft genome sequence of Streptomyces sp. RV15, isolated from a marine sponge.</title>
        <authorList>
            <person name="Ruckert C."/>
            <person name="Abdelmohsen U.R."/>
            <person name="Winkler A."/>
            <person name="Hentschel U."/>
            <person name="Kalinowski J."/>
            <person name="Kampfer P."/>
            <person name="Glaeser S."/>
        </authorList>
    </citation>
    <scope>NUCLEOTIDE SEQUENCE [LARGE SCALE GENOMIC DNA]</scope>
    <source>
        <strain evidence="9 10">RV15</strain>
    </source>
</reference>
<comment type="similarity">
    <text evidence="2">In the C-terminal section; belongs to the peptidase M41 family.</text>
</comment>
<dbReference type="SUPFAM" id="SSF52540">
    <property type="entry name" value="P-loop containing nucleoside triphosphate hydrolases"/>
    <property type="match status" value="1"/>
</dbReference>
<keyword evidence="10" id="KW-1185">Reference proteome</keyword>
<comment type="cofactor">
    <cofactor evidence="1">
        <name>Zn(2+)</name>
        <dbReference type="ChEBI" id="CHEBI:29105"/>
    </cofactor>
</comment>
<sequence>MPFFSASASEFIEMIVGVGASRVRELVAEARKVAPSIVIAATNRADVPDPALARPGRFDRVVNVSPPDRGGREAILAIHTREIPLAEDVDLGRVARTTPGMTGAELANLADEAALLAVKRKHGGVPAEQGSSAHWAGWPPSRWCTA</sequence>
<keyword evidence="5" id="KW-0862">Zinc</keyword>
<dbReference type="Pfam" id="PF00004">
    <property type="entry name" value="AAA"/>
    <property type="match status" value="1"/>
</dbReference>
<keyword evidence="3" id="KW-0645">Protease</keyword>
<dbReference type="EMBL" id="LMXB01000069">
    <property type="protein sequence ID" value="KUO17913.1"/>
    <property type="molecule type" value="Genomic_DNA"/>
</dbReference>
<evidence type="ECO:0008006" key="11">
    <source>
        <dbReference type="Google" id="ProtNLM"/>
    </source>
</evidence>
<evidence type="ECO:0000313" key="9">
    <source>
        <dbReference type="EMBL" id="KUO17913.1"/>
    </source>
</evidence>
<evidence type="ECO:0000259" key="7">
    <source>
        <dbReference type="Pfam" id="PF00004"/>
    </source>
</evidence>
<feature type="domain" description="AAA ATPase AAA+ lid" evidence="8">
    <location>
        <begin position="88"/>
        <end position="121"/>
    </location>
</feature>
<accession>A0A101UW19</accession>
<dbReference type="AlphaFoldDB" id="A0A101UW19"/>
<dbReference type="Proteomes" id="UP000053260">
    <property type="component" value="Unassembled WGS sequence"/>
</dbReference>
<dbReference type="GO" id="GO:0046872">
    <property type="term" value="F:metal ion binding"/>
    <property type="evidence" value="ECO:0007669"/>
    <property type="project" value="UniProtKB-KW"/>
</dbReference>
<dbReference type="InterPro" id="IPR041569">
    <property type="entry name" value="AAA_lid_3"/>
</dbReference>
<dbReference type="Gene3D" id="3.40.50.300">
    <property type="entry name" value="P-loop containing nucleotide triphosphate hydrolases"/>
    <property type="match status" value="2"/>
</dbReference>
<dbReference type="PANTHER" id="PTHR23076">
    <property type="entry name" value="METALLOPROTEASE M41 FTSH"/>
    <property type="match status" value="1"/>
</dbReference>
<protein>
    <recommendedName>
        <fullName evidence="11">ATPase AAA-type core domain-containing protein</fullName>
    </recommendedName>
</protein>
<feature type="domain" description="ATPase AAA-type core" evidence="7">
    <location>
        <begin position="36"/>
        <end position="65"/>
    </location>
</feature>
<dbReference type="Gene3D" id="1.10.8.60">
    <property type="match status" value="1"/>
</dbReference>
<dbReference type="FunFam" id="1.10.8.60:FF:000001">
    <property type="entry name" value="ATP-dependent zinc metalloprotease FtsH"/>
    <property type="match status" value="1"/>
</dbReference>
<dbReference type="GO" id="GO:0006508">
    <property type="term" value="P:proteolysis"/>
    <property type="evidence" value="ECO:0007669"/>
    <property type="project" value="UniProtKB-KW"/>
</dbReference>
<proteinExistence type="inferred from homology"/>
<dbReference type="GO" id="GO:0004176">
    <property type="term" value="F:ATP-dependent peptidase activity"/>
    <property type="evidence" value="ECO:0007669"/>
    <property type="project" value="TreeGrafter"/>
</dbReference>
<dbReference type="Pfam" id="PF17862">
    <property type="entry name" value="AAA_lid_3"/>
    <property type="match status" value="1"/>
</dbReference>
<dbReference type="InterPro" id="IPR027417">
    <property type="entry name" value="P-loop_NTPase"/>
</dbReference>
<evidence type="ECO:0000256" key="2">
    <source>
        <dbReference type="ARBA" id="ARBA00010044"/>
    </source>
</evidence>
<evidence type="ECO:0000256" key="5">
    <source>
        <dbReference type="ARBA" id="ARBA00022833"/>
    </source>
</evidence>
<evidence type="ECO:0000256" key="6">
    <source>
        <dbReference type="ARBA" id="ARBA00023049"/>
    </source>
</evidence>
<evidence type="ECO:0000259" key="8">
    <source>
        <dbReference type="Pfam" id="PF17862"/>
    </source>
</evidence>
<dbReference type="GO" id="GO:0030163">
    <property type="term" value="P:protein catabolic process"/>
    <property type="evidence" value="ECO:0007669"/>
    <property type="project" value="TreeGrafter"/>
</dbReference>
<dbReference type="GO" id="GO:0005524">
    <property type="term" value="F:ATP binding"/>
    <property type="evidence" value="ECO:0007669"/>
    <property type="project" value="InterPro"/>
</dbReference>
<keyword evidence="6" id="KW-0378">Hydrolase</keyword>
<dbReference type="GO" id="GO:0005886">
    <property type="term" value="C:plasma membrane"/>
    <property type="evidence" value="ECO:0007669"/>
    <property type="project" value="TreeGrafter"/>
</dbReference>
<gene>
    <name evidence="9" type="ORF">AQJ91_27780</name>
</gene>
<organism evidence="9 10">
    <name type="scientific">Streptomyces dysideae</name>
    <dbReference type="NCBI Taxonomy" id="909626"/>
    <lineage>
        <taxon>Bacteria</taxon>
        <taxon>Bacillati</taxon>
        <taxon>Actinomycetota</taxon>
        <taxon>Actinomycetes</taxon>
        <taxon>Kitasatosporales</taxon>
        <taxon>Streptomycetaceae</taxon>
        <taxon>Streptomyces</taxon>
    </lineage>
</organism>
<evidence type="ECO:0000256" key="3">
    <source>
        <dbReference type="ARBA" id="ARBA00022670"/>
    </source>
</evidence>
<dbReference type="GO" id="GO:0008237">
    <property type="term" value="F:metallopeptidase activity"/>
    <property type="evidence" value="ECO:0007669"/>
    <property type="project" value="UniProtKB-KW"/>
</dbReference>
<evidence type="ECO:0000256" key="1">
    <source>
        <dbReference type="ARBA" id="ARBA00001947"/>
    </source>
</evidence>
<name>A0A101UW19_9ACTN</name>
<dbReference type="InterPro" id="IPR003959">
    <property type="entry name" value="ATPase_AAA_core"/>
</dbReference>
<evidence type="ECO:0000256" key="4">
    <source>
        <dbReference type="ARBA" id="ARBA00022723"/>
    </source>
</evidence>
<keyword evidence="4" id="KW-0479">Metal-binding</keyword>
<dbReference type="GO" id="GO:0016887">
    <property type="term" value="F:ATP hydrolysis activity"/>
    <property type="evidence" value="ECO:0007669"/>
    <property type="project" value="InterPro"/>
</dbReference>
<comment type="caution">
    <text evidence="9">The sequence shown here is derived from an EMBL/GenBank/DDBJ whole genome shotgun (WGS) entry which is preliminary data.</text>
</comment>
<dbReference type="STRING" id="909626.AQJ91_27780"/>
<dbReference type="PANTHER" id="PTHR23076:SF97">
    <property type="entry name" value="ATP-DEPENDENT ZINC METALLOPROTEASE YME1L1"/>
    <property type="match status" value="1"/>
</dbReference>
<keyword evidence="6" id="KW-0482">Metalloprotease</keyword>
<evidence type="ECO:0000313" key="10">
    <source>
        <dbReference type="Proteomes" id="UP000053260"/>
    </source>
</evidence>